<dbReference type="Pfam" id="PF13489">
    <property type="entry name" value="Methyltransf_23"/>
    <property type="match status" value="1"/>
</dbReference>
<dbReference type="KEGG" id="mis:MICPUN_70635"/>
<evidence type="ECO:0000313" key="6">
    <source>
        <dbReference type="Proteomes" id="UP000002009"/>
    </source>
</evidence>
<dbReference type="Gene3D" id="3.40.50.150">
    <property type="entry name" value="Vaccinia Virus protein VP39"/>
    <property type="match status" value="1"/>
</dbReference>
<dbReference type="RefSeq" id="XP_002501030.1">
    <property type="nucleotide sequence ID" value="XM_002500984.1"/>
</dbReference>
<feature type="non-terminal residue" evidence="5">
    <location>
        <position position="1"/>
    </location>
</feature>
<gene>
    <name evidence="5" type="ORF">MICPUN_70635</name>
</gene>
<keyword evidence="4" id="KW-0949">S-adenosyl-L-methionine</keyword>
<dbReference type="SUPFAM" id="SSF53335">
    <property type="entry name" value="S-adenosyl-L-methionine-dependent methyltransferases"/>
    <property type="match status" value="1"/>
</dbReference>
<name>C1E266_MICCC</name>
<dbReference type="CDD" id="cd02440">
    <property type="entry name" value="AdoMet_MTases"/>
    <property type="match status" value="1"/>
</dbReference>
<dbReference type="GO" id="GO:0032259">
    <property type="term" value="P:methylation"/>
    <property type="evidence" value="ECO:0007669"/>
    <property type="project" value="UniProtKB-KW"/>
</dbReference>
<evidence type="ECO:0000256" key="2">
    <source>
        <dbReference type="ARBA" id="ARBA00022679"/>
    </source>
</evidence>
<dbReference type="Proteomes" id="UP000002009">
    <property type="component" value="Chromosome 3"/>
</dbReference>
<dbReference type="GO" id="GO:0010420">
    <property type="term" value="F:polyprenyldihydroxybenzoate methyltransferase activity"/>
    <property type="evidence" value="ECO:0007669"/>
    <property type="project" value="InterPro"/>
</dbReference>
<dbReference type="STRING" id="296587.C1E266"/>
<dbReference type="OrthoDB" id="3265906at2759"/>
<keyword evidence="3" id="KW-0831">Ubiquinone biosynthesis</keyword>
<dbReference type="InParanoid" id="C1E266"/>
<protein>
    <recommendedName>
        <fullName evidence="7">Methyltransferase type 11 domain-containing protein</fullName>
    </recommendedName>
</protein>
<dbReference type="GO" id="GO:0005739">
    <property type="term" value="C:mitochondrion"/>
    <property type="evidence" value="ECO:0007669"/>
    <property type="project" value="TreeGrafter"/>
</dbReference>
<evidence type="ECO:0000256" key="4">
    <source>
        <dbReference type="ARBA" id="ARBA00022691"/>
    </source>
</evidence>
<reference evidence="5 6" key="1">
    <citation type="journal article" date="2009" name="Science">
        <title>Green evolution and dynamic adaptations revealed by genomes of the marine picoeukaryotes Micromonas.</title>
        <authorList>
            <person name="Worden A.Z."/>
            <person name="Lee J.H."/>
            <person name="Mock T."/>
            <person name="Rouze P."/>
            <person name="Simmons M.P."/>
            <person name="Aerts A.L."/>
            <person name="Allen A.E."/>
            <person name="Cuvelier M.L."/>
            <person name="Derelle E."/>
            <person name="Everett M.V."/>
            <person name="Foulon E."/>
            <person name="Grimwood J."/>
            <person name="Gundlach H."/>
            <person name="Henrissat B."/>
            <person name="Napoli C."/>
            <person name="McDonald S.M."/>
            <person name="Parker M.S."/>
            <person name="Rombauts S."/>
            <person name="Salamov A."/>
            <person name="Von Dassow P."/>
            <person name="Badger J.H."/>
            <person name="Coutinho P.M."/>
            <person name="Demir E."/>
            <person name="Dubchak I."/>
            <person name="Gentemann C."/>
            <person name="Eikrem W."/>
            <person name="Gready J.E."/>
            <person name="John U."/>
            <person name="Lanier W."/>
            <person name="Lindquist E.A."/>
            <person name="Lucas S."/>
            <person name="Mayer K.F."/>
            <person name="Moreau H."/>
            <person name="Not F."/>
            <person name="Otillar R."/>
            <person name="Panaud O."/>
            <person name="Pangilinan J."/>
            <person name="Paulsen I."/>
            <person name="Piegu B."/>
            <person name="Poliakov A."/>
            <person name="Robbens S."/>
            <person name="Schmutz J."/>
            <person name="Toulza E."/>
            <person name="Wyss T."/>
            <person name="Zelensky A."/>
            <person name="Zhou K."/>
            <person name="Armbrust E.V."/>
            <person name="Bhattacharya D."/>
            <person name="Goodenough U.W."/>
            <person name="Van de Peer Y."/>
            <person name="Grigoriev I.V."/>
        </authorList>
    </citation>
    <scope>NUCLEOTIDE SEQUENCE [LARGE SCALE GENOMIC DNA]</scope>
    <source>
        <strain evidence="6">RCC299 / NOUM17</strain>
    </source>
</reference>
<dbReference type="AlphaFoldDB" id="C1E266"/>
<evidence type="ECO:0000256" key="3">
    <source>
        <dbReference type="ARBA" id="ARBA00022688"/>
    </source>
</evidence>
<dbReference type="PANTHER" id="PTHR43464:SF19">
    <property type="entry name" value="UBIQUINONE BIOSYNTHESIS O-METHYLTRANSFERASE, MITOCHONDRIAL"/>
    <property type="match status" value="1"/>
</dbReference>
<dbReference type="HAMAP" id="MF_00472">
    <property type="entry name" value="UbiG"/>
    <property type="match status" value="1"/>
</dbReference>
<dbReference type="InterPro" id="IPR029063">
    <property type="entry name" value="SAM-dependent_MTases_sf"/>
</dbReference>
<dbReference type="FunCoup" id="C1E266">
    <property type="interactions" value="1390"/>
</dbReference>
<dbReference type="GO" id="GO:0061542">
    <property type="term" value="F:3-demethylubiquinol 3-O-methyltransferase activity"/>
    <property type="evidence" value="ECO:0007669"/>
    <property type="project" value="InterPro"/>
</dbReference>
<dbReference type="OMA" id="KGYRHVG"/>
<dbReference type="GeneID" id="8241797"/>
<accession>C1E266</accession>
<proteinExistence type="inferred from homology"/>
<evidence type="ECO:0008006" key="7">
    <source>
        <dbReference type="Google" id="ProtNLM"/>
    </source>
</evidence>
<evidence type="ECO:0000313" key="5">
    <source>
        <dbReference type="EMBL" id="ACO62288.1"/>
    </source>
</evidence>
<dbReference type="InterPro" id="IPR010233">
    <property type="entry name" value="UbiG_MeTrfase"/>
</dbReference>
<dbReference type="NCBIfam" id="TIGR01983">
    <property type="entry name" value="UbiG"/>
    <property type="match status" value="1"/>
</dbReference>
<dbReference type="PANTHER" id="PTHR43464">
    <property type="entry name" value="METHYLTRANSFERASE"/>
    <property type="match status" value="1"/>
</dbReference>
<keyword evidence="6" id="KW-1185">Reference proteome</keyword>
<dbReference type="EMBL" id="CP001324">
    <property type="protein sequence ID" value="ACO62288.1"/>
    <property type="molecule type" value="Genomic_DNA"/>
</dbReference>
<organism evidence="5 6">
    <name type="scientific">Micromonas commoda (strain RCC299 / NOUM17 / CCMP2709)</name>
    <name type="common">Picoplanktonic green alga</name>
    <dbReference type="NCBI Taxonomy" id="296587"/>
    <lineage>
        <taxon>Eukaryota</taxon>
        <taxon>Viridiplantae</taxon>
        <taxon>Chlorophyta</taxon>
        <taxon>Mamiellophyceae</taxon>
        <taxon>Mamiellales</taxon>
        <taxon>Mamiellaceae</taxon>
        <taxon>Micromonas</taxon>
    </lineage>
</organism>
<evidence type="ECO:0000256" key="1">
    <source>
        <dbReference type="ARBA" id="ARBA00022603"/>
    </source>
</evidence>
<keyword evidence="1" id="KW-0489">Methyltransferase</keyword>
<sequence>ETAKFEADAALWWDEERGPFAPLHAMNPTRVGFIREALARHFDGGIEPGTGPLAGLRILDVGCGGGILCESLARLGADVTGIDAAKGNIAIATAHAAKDPGMSRRVTYHATTAEEVAAAGAKFDAVVSLEVVEHVNDPEGFVRQLEALTNPGGAVFMSTVNRTARSYALAIVAAERVLRWVPPGTHEFDKFMTPEELAAVAHRAGLEVREAAGMVYTPPLPAPGRNGAVAGRWTLSGDDLAVNYIVYLSKPK</sequence>
<dbReference type="eggNOG" id="KOG1270">
    <property type="taxonomic scope" value="Eukaryota"/>
</dbReference>
<keyword evidence="2" id="KW-0808">Transferase</keyword>